<feature type="domain" description="Putative amidase" evidence="1">
    <location>
        <begin position="3"/>
        <end position="149"/>
    </location>
</feature>
<protein>
    <recommendedName>
        <fullName evidence="1">Putative amidase domain-containing protein</fullName>
    </recommendedName>
</protein>
<dbReference type="Proteomes" id="UP000767291">
    <property type="component" value="Unassembled WGS sequence"/>
</dbReference>
<accession>A0ABS4EC78</accession>
<evidence type="ECO:0000313" key="2">
    <source>
        <dbReference type="EMBL" id="MBP1855538.1"/>
    </source>
</evidence>
<dbReference type="RefSeq" id="WP_209456960.1">
    <property type="nucleotide sequence ID" value="NZ_BAAACS010000011.1"/>
</dbReference>
<dbReference type="EMBL" id="JAGGJX010000003">
    <property type="protein sequence ID" value="MBP1855538.1"/>
    <property type="molecule type" value="Genomic_DNA"/>
</dbReference>
<dbReference type="InterPro" id="IPR024301">
    <property type="entry name" value="Amidase_6"/>
</dbReference>
<comment type="caution">
    <text evidence="2">The sequence shown here is derived from an EMBL/GenBank/DDBJ whole genome shotgun (WGS) entry which is preliminary data.</text>
</comment>
<gene>
    <name evidence="2" type="ORF">J2Z43_001933</name>
</gene>
<dbReference type="Gene3D" id="3.90.1720.10">
    <property type="entry name" value="endopeptidase domain like (from Nostoc punctiforme)"/>
    <property type="match status" value="1"/>
</dbReference>
<evidence type="ECO:0000259" key="1">
    <source>
        <dbReference type="Pfam" id="PF12671"/>
    </source>
</evidence>
<keyword evidence="3" id="KW-1185">Reference proteome</keyword>
<proteinExistence type="predicted"/>
<reference evidence="2 3" key="1">
    <citation type="submission" date="2021-03" db="EMBL/GenBank/DDBJ databases">
        <title>Genomic Encyclopedia of Type Strains, Phase IV (KMG-IV): sequencing the most valuable type-strain genomes for metagenomic binning, comparative biology and taxonomic classification.</title>
        <authorList>
            <person name="Goeker M."/>
        </authorList>
    </citation>
    <scope>NUCLEOTIDE SEQUENCE [LARGE SCALE GENOMIC DNA]</scope>
    <source>
        <strain evidence="2 3">DSM 1289</strain>
    </source>
</reference>
<dbReference type="PANTHER" id="PTHR40032">
    <property type="entry name" value="EXPORTED PROTEIN-RELATED"/>
    <property type="match status" value="1"/>
</dbReference>
<dbReference type="PANTHER" id="PTHR40032:SF1">
    <property type="entry name" value="EXPORTED PROTEIN"/>
    <property type="match status" value="1"/>
</dbReference>
<dbReference type="Pfam" id="PF12671">
    <property type="entry name" value="Amidase_6"/>
    <property type="match status" value="1"/>
</dbReference>
<evidence type="ECO:0000313" key="3">
    <source>
        <dbReference type="Proteomes" id="UP000767291"/>
    </source>
</evidence>
<sequence>MAYNREKAVAYAHRWAFNRNPAYLNFAGIGGDCTNFISQCLYAGGAKMNFTKDYGWYYINANNRAPAWTGVEFLYRFLMTNKGVGPFGKLVSMSELQPGDVIQLSNSGIIFTHTLLVVETGFFNTADDILIAAHSDDSDYRPLSTYAVADIRFIKINARG</sequence>
<name>A0ABS4EC78_9FIRM</name>
<organism evidence="2 3">
    <name type="scientific">Metaclostridioides mangenotii</name>
    <dbReference type="NCBI Taxonomy" id="1540"/>
    <lineage>
        <taxon>Bacteria</taxon>
        <taxon>Bacillati</taxon>
        <taxon>Bacillota</taxon>
        <taxon>Clostridia</taxon>
        <taxon>Peptostreptococcales</taxon>
        <taxon>Peptostreptococcaceae</taxon>
        <taxon>Metaclostridioides</taxon>
    </lineage>
</organism>